<evidence type="ECO:0008006" key="3">
    <source>
        <dbReference type="Google" id="ProtNLM"/>
    </source>
</evidence>
<dbReference type="STRING" id="282676.B6F84_12550"/>
<dbReference type="OrthoDB" id="42118at2157"/>
<organism evidence="1 2">
    <name type="scientific">Acidianus manzaensis</name>
    <dbReference type="NCBI Taxonomy" id="282676"/>
    <lineage>
        <taxon>Archaea</taxon>
        <taxon>Thermoproteota</taxon>
        <taxon>Thermoprotei</taxon>
        <taxon>Sulfolobales</taxon>
        <taxon>Sulfolobaceae</taxon>
        <taxon>Acidianus</taxon>
    </lineage>
</organism>
<name>A0A1W6K2I1_9CREN</name>
<dbReference type="Pfam" id="PF07849">
    <property type="entry name" value="DUF1641"/>
    <property type="match status" value="1"/>
</dbReference>
<dbReference type="KEGG" id="aman:B6F84_12550"/>
<protein>
    <recommendedName>
        <fullName evidence="3">DUF1641 domain-containing protein</fullName>
    </recommendedName>
</protein>
<dbReference type="InterPro" id="IPR012440">
    <property type="entry name" value="DUF1641"/>
</dbReference>
<dbReference type="EMBL" id="CP020477">
    <property type="protein sequence ID" value="ARM76761.1"/>
    <property type="molecule type" value="Genomic_DNA"/>
</dbReference>
<dbReference type="AlphaFoldDB" id="A0A1W6K2I1"/>
<sequence>MGNIMSQKEDALDELIKPENLEKLSKLADALPTVEKLMSKLQEMDSKGELDYILNLTDQVISILDLVQKTDLMNSMIAFGMDQLPKIQALWPMIEKLTSDRAVNLLEKLDLDSTLQALEALSPIMDKLTSERAIKLLQQLDIEGLLNVMEYSMPILNKLTNEKTVKLLSQIDIDPLLTAMEKIADLQKTGVLDRMIKLIDTIGDPQTINTLTSVMEKFTKALKIWSQDLPNVKPVTTTGLLRIASDKDNAYALGIMLSLLKATGQAFKE</sequence>
<keyword evidence="2" id="KW-1185">Reference proteome</keyword>
<proteinExistence type="predicted"/>
<accession>A0A1W6K2I1</accession>
<evidence type="ECO:0000313" key="1">
    <source>
        <dbReference type="EMBL" id="ARM76761.1"/>
    </source>
</evidence>
<gene>
    <name evidence="1" type="ORF">B6F84_12550</name>
</gene>
<dbReference type="Proteomes" id="UP000193404">
    <property type="component" value="Chromosome"/>
</dbReference>
<reference evidence="1 2" key="1">
    <citation type="submission" date="2017-03" db="EMBL/GenBank/DDBJ databases">
        <title>Sulfur activation and transportation mechanism of thermophilic Archaea Acidianus manzaensis YN-25.</title>
        <authorList>
            <person name="Ma Y."/>
            <person name="Yang Y."/>
            <person name="Xia J."/>
        </authorList>
    </citation>
    <scope>NUCLEOTIDE SEQUENCE [LARGE SCALE GENOMIC DNA]</scope>
    <source>
        <strain evidence="1 2">YN-25</strain>
    </source>
</reference>
<evidence type="ECO:0000313" key="2">
    <source>
        <dbReference type="Proteomes" id="UP000193404"/>
    </source>
</evidence>